<sequence>MACKNTTWYLKKWLIILLLNGAGINTLFAQIRPQYSQYMLNNYLLNPAITGIEDYLDLKMSFRTQWAGIEGAPTTYYLTAHTRLGHNINVANPSQVDDKLHAFAPKGKRYNAYKKVKPHHGIGGMILHDRIGIFSTTEAVMSYAYHVLITPEVKLSGGVAAGISQYAMRGSELKLANPNDNLAADIVLTKPMVSAGLWLYATQFYAGVGITQLAGNTFDFGANTIQQNPSVRHYFATVAYKFHAGEKFTFVPSMLAKIASPLPFSMDYNLRILYADRIWAGFSYRQNKDFIFMAGIHLNNAFDLSYSYDMSNNRLGRMSIGSHEVILGIRLNNRFGVYCPVNMW</sequence>
<dbReference type="Proteomes" id="UP000199513">
    <property type="component" value="Unassembled WGS sequence"/>
</dbReference>
<dbReference type="OrthoDB" id="978914at2"/>
<dbReference type="RefSeq" id="WP_091544422.1">
    <property type="nucleotide sequence ID" value="NZ_FONY01000014.1"/>
</dbReference>
<dbReference type="STRING" id="1003.SAMN04488541_101483"/>
<dbReference type="NCBIfam" id="TIGR03519">
    <property type="entry name" value="T9SS_PorP_fam"/>
    <property type="match status" value="1"/>
</dbReference>
<organism evidence="1 2">
    <name type="scientific">Thermoflexibacter ruber</name>
    <dbReference type="NCBI Taxonomy" id="1003"/>
    <lineage>
        <taxon>Bacteria</taxon>
        <taxon>Pseudomonadati</taxon>
        <taxon>Bacteroidota</taxon>
        <taxon>Cytophagia</taxon>
        <taxon>Cytophagales</taxon>
        <taxon>Thermoflexibacteraceae</taxon>
        <taxon>Thermoflexibacter</taxon>
    </lineage>
</organism>
<evidence type="ECO:0000313" key="1">
    <source>
        <dbReference type="EMBL" id="SFF06553.1"/>
    </source>
</evidence>
<dbReference type="Pfam" id="PF11751">
    <property type="entry name" value="PorP_SprF"/>
    <property type="match status" value="1"/>
</dbReference>
<dbReference type="EMBL" id="FONY01000014">
    <property type="protein sequence ID" value="SFF06553.1"/>
    <property type="molecule type" value="Genomic_DNA"/>
</dbReference>
<dbReference type="InterPro" id="IPR019861">
    <property type="entry name" value="PorP/SprF_Bacteroidetes"/>
</dbReference>
<reference evidence="1 2" key="1">
    <citation type="submission" date="2016-10" db="EMBL/GenBank/DDBJ databases">
        <authorList>
            <person name="de Groot N.N."/>
        </authorList>
    </citation>
    <scope>NUCLEOTIDE SEQUENCE [LARGE SCALE GENOMIC DNA]</scope>
    <source>
        <strain>GEY</strain>
        <strain evidence="2">DSM 9560</strain>
    </source>
</reference>
<protein>
    <submittedName>
        <fullName evidence="1">Type IX secretion system membrane protein, PorP/SprF family</fullName>
    </submittedName>
</protein>
<proteinExistence type="predicted"/>
<accession>A0A1I2FNF6</accession>
<gene>
    <name evidence="1" type="ORF">SAMN04488541_101483</name>
</gene>
<keyword evidence="2" id="KW-1185">Reference proteome</keyword>
<name>A0A1I2FNF6_9BACT</name>
<evidence type="ECO:0000313" key="2">
    <source>
        <dbReference type="Proteomes" id="UP000199513"/>
    </source>
</evidence>
<dbReference type="AlphaFoldDB" id="A0A1I2FNF6"/>